<feature type="region of interest" description="Disordered" evidence="1">
    <location>
        <begin position="37"/>
        <end position="57"/>
    </location>
</feature>
<accession>A0AAV6TTN1</accession>
<keyword evidence="3" id="KW-1185">Reference proteome</keyword>
<dbReference type="Proteomes" id="UP000827092">
    <property type="component" value="Unassembled WGS sequence"/>
</dbReference>
<sequence>MHLNVTPEILTGAGQTTFLITLDSKTNTKQTHQLIRAPLKPKPPTPAPPHQTSGPIGIVQAPLSEEKKTIAELLKVVENLTKQV</sequence>
<organism evidence="2 3">
    <name type="scientific">Oedothorax gibbosus</name>
    <dbReference type="NCBI Taxonomy" id="931172"/>
    <lineage>
        <taxon>Eukaryota</taxon>
        <taxon>Metazoa</taxon>
        <taxon>Ecdysozoa</taxon>
        <taxon>Arthropoda</taxon>
        <taxon>Chelicerata</taxon>
        <taxon>Arachnida</taxon>
        <taxon>Araneae</taxon>
        <taxon>Araneomorphae</taxon>
        <taxon>Entelegynae</taxon>
        <taxon>Araneoidea</taxon>
        <taxon>Linyphiidae</taxon>
        <taxon>Erigoninae</taxon>
        <taxon>Oedothorax</taxon>
    </lineage>
</organism>
<gene>
    <name evidence="2" type="ORF">JTE90_027497</name>
</gene>
<protein>
    <submittedName>
        <fullName evidence="2">Uncharacterized protein</fullName>
    </submittedName>
</protein>
<comment type="caution">
    <text evidence="2">The sequence shown here is derived from an EMBL/GenBank/DDBJ whole genome shotgun (WGS) entry which is preliminary data.</text>
</comment>
<evidence type="ECO:0000313" key="2">
    <source>
        <dbReference type="EMBL" id="KAG8175016.1"/>
    </source>
</evidence>
<reference evidence="2 3" key="1">
    <citation type="journal article" date="2022" name="Nat. Ecol. Evol.">
        <title>A masculinizing supergene underlies an exaggerated male reproductive morph in a spider.</title>
        <authorList>
            <person name="Hendrickx F."/>
            <person name="De Corte Z."/>
            <person name="Sonet G."/>
            <person name="Van Belleghem S.M."/>
            <person name="Kostlbacher S."/>
            <person name="Vangestel C."/>
        </authorList>
    </citation>
    <scope>NUCLEOTIDE SEQUENCE [LARGE SCALE GENOMIC DNA]</scope>
    <source>
        <strain evidence="2">W744_W776</strain>
    </source>
</reference>
<evidence type="ECO:0000256" key="1">
    <source>
        <dbReference type="SAM" id="MobiDB-lite"/>
    </source>
</evidence>
<proteinExistence type="predicted"/>
<feature type="compositionally biased region" description="Pro residues" evidence="1">
    <location>
        <begin position="40"/>
        <end position="49"/>
    </location>
</feature>
<dbReference type="AlphaFoldDB" id="A0AAV6TTN1"/>
<dbReference type="EMBL" id="JAFNEN010001095">
    <property type="protein sequence ID" value="KAG8175016.1"/>
    <property type="molecule type" value="Genomic_DNA"/>
</dbReference>
<evidence type="ECO:0000313" key="3">
    <source>
        <dbReference type="Proteomes" id="UP000827092"/>
    </source>
</evidence>
<name>A0AAV6TTN1_9ARAC</name>